<dbReference type="PROSITE" id="PS51257">
    <property type="entry name" value="PROKAR_LIPOPROTEIN"/>
    <property type="match status" value="1"/>
</dbReference>
<proteinExistence type="predicted"/>
<reference evidence="1" key="1">
    <citation type="submission" date="2020-05" db="EMBL/GenBank/DDBJ databases">
        <authorList>
            <person name="Chiriac C."/>
            <person name="Salcher M."/>
            <person name="Ghai R."/>
            <person name="Kavagutti S V."/>
        </authorList>
    </citation>
    <scope>NUCLEOTIDE SEQUENCE</scope>
</reference>
<organism evidence="1">
    <name type="scientific">freshwater metagenome</name>
    <dbReference type="NCBI Taxonomy" id="449393"/>
    <lineage>
        <taxon>unclassified sequences</taxon>
        <taxon>metagenomes</taxon>
        <taxon>ecological metagenomes</taxon>
    </lineage>
</organism>
<dbReference type="EMBL" id="CAFAAI010000001">
    <property type="protein sequence ID" value="CAB4785143.1"/>
    <property type="molecule type" value="Genomic_DNA"/>
</dbReference>
<gene>
    <name evidence="1" type="ORF">UFOPK2992_00021</name>
</gene>
<sequence length="142" mass="14524">MRFALVVPLLFVASCTSTSPNGTASSATLLTGITTAGSAAAASGPETVCQAALPPGYTLFTARTSSVGELRRQLSQVGPPVISDTVPELLPGVSSTATATRCWGRSASTFVVYAVGPNDEFIEFCETTLTGDLPLPQSPPLC</sequence>
<protein>
    <submittedName>
        <fullName evidence="1">Unannotated protein</fullName>
    </submittedName>
</protein>
<name>A0A6J6WPF7_9ZZZZ</name>
<dbReference type="AlphaFoldDB" id="A0A6J6WPF7"/>
<evidence type="ECO:0000313" key="1">
    <source>
        <dbReference type="EMBL" id="CAB4785143.1"/>
    </source>
</evidence>
<accession>A0A6J6WPF7</accession>